<dbReference type="EMBL" id="ML145085">
    <property type="protein sequence ID" value="TBU65074.1"/>
    <property type="molecule type" value="Genomic_DNA"/>
</dbReference>
<dbReference type="Proteomes" id="UP000292082">
    <property type="component" value="Unassembled WGS sequence"/>
</dbReference>
<gene>
    <name evidence="3" type="ORF">BD310DRAFT_805972</name>
    <name evidence="2" type="ORF">BD311DRAFT_773383</name>
</gene>
<keyword evidence="1" id="KW-0472">Membrane</keyword>
<dbReference type="OrthoDB" id="2500246at2759"/>
<evidence type="ECO:0000313" key="2">
    <source>
        <dbReference type="EMBL" id="TBU35244.1"/>
    </source>
</evidence>
<dbReference type="AlphaFoldDB" id="A0A4Q9QE77"/>
<protein>
    <submittedName>
        <fullName evidence="3">Uncharacterized protein</fullName>
    </submittedName>
</protein>
<sequence length="125" mass="13590">MADFIQALDPSKLAIVGTAMSFVTSAFVAPVYNLPIFLFGVLSQESSEAIQSLRAFTFLLGGSILYDIIWMSNNSQHWFVRLLTVLLLILKLPTIFAFATALRQRGGSFSGLNIRGNDLSGATGE</sequence>
<evidence type="ECO:0000256" key="1">
    <source>
        <dbReference type="SAM" id="Phobius"/>
    </source>
</evidence>
<reference evidence="3 4" key="1">
    <citation type="submission" date="2019-01" db="EMBL/GenBank/DDBJ databases">
        <title>Draft genome sequences of three monokaryotic isolates of the white-rot basidiomycete fungus Dichomitus squalens.</title>
        <authorList>
            <consortium name="DOE Joint Genome Institute"/>
            <person name="Lopez S.C."/>
            <person name="Andreopoulos B."/>
            <person name="Pangilinan J."/>
            <person name="Lipzen A."/>
            <person name="Riley R."/>
            <person name="Ahrendt S."/>
            <person name="Ng V."/>
            <person name="Barry K."/>
            <person name="Daum C."/>
            <person name="Grigoriev I.V."/>
            <person name="Hilden K.S."/>
            <person name="Makela M.R."/>
            <person name="de Vries R.P."/>
        </authorList>
    </citation>
    <scope>NUCLEOTIDE SEQUENCE [LARGE SCALE GENOMIC DNA]</scope>
    <source>
        <strain evidence="3 4">CBS 464.89</strain>
        <strain evidence="2">OM18370.1</strain>
    </source>
</reference>
<feature type="transmembrane region" description="Helical" evidence="1">
    <location>
        <begin position="53"/>
        <end position="72"/>
    </location>
</feature>
<accession>A0A4Q9QE77</accession>
<name>A0A4Q9QE77_9APHY</name>
<feature type="transmembrane region" description="Helical" evidence="1">
    <location>
        <begin position="20"/>
        <end position="41"/>
    </location>
</feature>
<proteinExistence type="predicted"/>
<keyword evidence="1" id="KW-0812">Transmembrane</keyword>
<dbReference type="OMA" id="PIYNFPL"/>
<evidence type="ECO:0000313" key="4">
    <source>
        <dbReference type="Proteomes" id="UP000292082"/>
    </source>
</evidence>
<evidence type="ECO:0000313" key="3">
    <source>
        <dbReference type="EMBL" id="TBU65074.1"/>
    </source>
</evidence>
<organism evidence="3 4">
    <name type="scientific">Dichomitus squalens</name>
    <dbReference type="NCBI Taxonomy" id="114155"/>
    <lineage>
        <taxon>Eukaryota</taxon>
        <taxon>Fungi</taxon>
        <taxon>Dikarya</taxon>
        <taxon>Basidiomycota</taxon>
        <taxon>Agaricomycotina</taxon>
        <taxon>Agaricomycetes</taxon>
        <taxon>Polyporales</taxon>
        <taxon>Polyporaceae</taxon>
        <taxon>Dichomitus</taxon>
    </lineage>
</organism>
<dbReference type="Proteomes" id="UP000292957">
    <property type="component" value="Unassembled WGS sequence"/>
</dbReference>
<feature type="transmembrane region" description="Helical" evidence="1">
    <location>
        <begin position="78"/>
        <end position="102"/>
    </location>
</feature>
<keyword evidence="1" id="KW-1133">Transmembrane helix</keyword>
<dbReference type="EMBL" id="ML143387">
    <property type="protein sequence ID" value="TBU35244.1"/>
    <property type="molecule type" value="Genomic_DNA"/>
</dbReference>
<keyword evidence="4" id="KW-1185">Reference proteome</keyword>